<dbReference type="PANTHER" id="PTHR24340">
    <property type="entry name" value="HOMEOBOX PROTEIN NKX"/>
    <property type="match status" value="1"/>
</dbReference>
<sequence length="406" mass="45260">MLAQEQPSFCHRPQSAYVLPDSPPPGLHSPYHHHHHHLHHHHGGLYHHAQHAASARFTVRDILADQQPQEQGGACWAEDMQQDYQQYEYYSSTLTVAHYEQHPQPQLGRCNPYLYEQPQAVVCSPSPASTASSSSLNMVLGTSALSPSPGCVPDNSPQQGVEFSQTARSTDIQKVRLTARKPADSACLHSAQQRSRSKRRPRVLFSQAQVHELEQRFRHQRYLSAPEREHLAAAIKLTPTQVKIWFQNRRYKNKRGEVPAPLAPTPPAPLPPPPPAPSGTDPVEDPLQQEQALAAPADIQDPGAGTAFAFQDVGALKAEPHFIGGVSDAYCHPGSVIGYGGDLGQQQVHDHHSHHLGHHLEQHLDQNLLDQHGQRANQHQAFHQESCIVKKEREDFYDQSAMEVVW</sequence>
<evidence type="ECO:0000313" key="10">
    <source>
        <dbReference type="RefSeq" id="XP_052124207.1"/>
    </source>
</evidence>
<dbReference type="GO" id="GO:0000978">
    <property type="term" value="F:RNA polymerase II cis-regulatory region sequence-specific DNA binding"/>
    <property type="evidence" value="ECO:0007669"/>
    <property type="project" value="TreeGrafter"/>
</dbReference>
<dbReference type="InterPro" id="IPR050394">
    <property type="entry name" value="Homeobox_NK-like"/>
</dbReference>
<dbReference type="Proteomes" id="UP000504606">
    <property type="component" value="Unplaced"/>
</dbReference>
<dbReference type="InterPro" id="IPR017970">
    <property type="entry name" value="Homeobox_CS"/>
</dbReference>
<accession>A0A9C6U607</accession>
<reference evidence="10" key="1">
    <citation type="submission" date="2025-08" db="UniProtKB">
        <authorList>
            <consortium name="RefSeq"/>
        </authorList>
    </citation>
    <scope>IDENTIFICATION</scope>
    <source>
        <tissue evidence="10">Whole organism</tissue>
    </source>
</reference>
<evidence type="ECO:0000256" key="5">
    <source>
        <dbReference type="PROSITE-ProRule" id="PRU00108"/>
    </source>
</evidence>
<keyword evidence="4 5" id="KW-0539">Nucleus</keyword>
<feature type="region of interest" description="Disordered" evidence="7">
    <location>
        <begin position="180"/>
        <end position="202"/>
    </location>
</feature>
<keyword evidence="9" id="KW-1185">Reference proteome</keyword>
<evidence type="ECO:0000256" key="3">
    <source>
        <dbReference type="ARBA" id="ARBA00023155"/>
    </source>
</evidence>
<dbReference type="InterPro" id="IPR020479">
    <property type="entry name" value="HD_metazoa"/>
</dbReference>
<dbReference type="RefSeq" id="XP_052124207.1">
    <property type="nucleotide sequence ID" value="XM_052268247.1"/>
</dbReference>
<dbReference type="CDD" id="cd00086">
    <property type="entry name" value="homeodomain"/>
    <property type="match status" value="1"/>
</dbReference>
<dbReference type="InterPro" id="IPR001356">
    <property type="entry name" value="HD"/>
</dbReference>
<gene>
    <name evidence="10" type="primary">LOC113211088</name>
</gene>
<feature type="region of interest" description="Disordered" evidence="7">
    <location>
        <begin position="1"/>
        <end position="50"/>
    </location>
</feature>
<name>A0A9C6U607_FRAOC</name>
<evidence type="ECO:0000256" key="6">
    <source>
        <dbReference type="RuleBase" id="RU000682"/>
    </source>
</evidence>
<evidence type="ECO:0000256" key="2">
    <source>
        <dbReference type="ARBA" id="ARBA00023125"/>
    </source>
</evidence>
<evidence type="ECO:0000313" key="9">
    <source>
        <dbReference type="Proteomes" id="UP000504606"/>
    </source>
</evidence>
<feature type="region of interest" description="Disordered" evidence="7">
    <location>
        <begin position="256"/>
        <end position="284"/>
    </location>
</feature>
<dbReference type="SUPFAM" id="SSF46689">
    <property type="entry name" value="Homeodomain-like"/>
    <property type="match status" value="1"/>
</dbReference>
<dbReference type="GeneID" id="113211088"/>
<dbReference type="SMART" id="SM00389">
    <property type="entry name" value="HOX"/>
    <property type="match status" value="1"/>
</dbReference>
<dbReference type="InterPro" id="IPR009057">
    <property type="entry name" value="Homeodomain-like_sf"/>
</dbReference>
<evidence type="ECO:0000256" key="7">
    <source>
        <dbReference type="SAM" id="MobiDB-lite"/>
    </source>
</evidence>
<dbReference type="PANTHER" id="PTHR24340:SF82">
    <property type="entry name" value="HOMEOBOX PROTEIN VND"/>
    <property type="match status" value="1"/>
</dbReference>
<evidence type="ECO:0000256" key="4">
    <source>
        <dbReference type="ARBA" id="ARBA00023242"/>
    </source>
</evidence>
<proteinExistence type="predicted"/>
<evidence type="ECO:0000259" key="8">
    <source>
        <dbReference type="PROSITE" id="PS50071"/>
    </source>
</evidence>
<protein>
    <submittedName>
        <fullName evidence="10">Homeobox protein Nkx-2.5-like</fullName>
    </submittedName>
</protein>
<dbReference type="KEGG" id="foc:113211088"/>
<feature type="compositionally biased region" description="Pro residues" evidence="7">
    <location>
        <begin position="261"/>
        <end position="277"/>
    </location>
</feature>
<dbReference type="Gene3D" id="1.10.10.60">
    <property type="entry name" value="Homeodomain-like"/>
    <property type="match status" value="1"/>
</dbReference>
<dbReference type="PROSITE" id="PS00027">
    <property type="entry name" value="HOMEOBOX_1"/>
    <property type="match status" value="1"/>
</dbReference>
<keyword evidence="2 5" id="KW-0238">DNA-binding</keyword>
<comment type="subcellular location">
    <subcellularLocation>
        <location evidence="1 5 6">Nucleus</location>
    </subcellularLocation>
</comment>
<dbReference type="GO" id="GO:0030154">
    <property type="term" value="P:cell differentiation"/>
    <property type="evidence" value="ECO:0007669"/>
    <property type="project" value="TreeGrafter"/>
</dbReference>
<feature type="DNA-binding region" description="Homeobox" evidence="5">
    <location>
        <begin position="198"/>
        <end position="257"/>
    </location>
</feature>
<feature type="compositionally biased region" description="Basic residues" evidence="7">
    <location>
        <begin position="30"/>
        <end position="50"/>
    </location>
</feature>
<dbReference type="GO" id="GO:0000981">
    <property type="term" value="F:DNA-binding transcription factor activity, RNA polymerase II-specific"/>
    <property type="evidence" value="ECO:0007669"/>
    <property type="project" value="InterPro"/>
</dbReference>
<organism evidence="9 10">
    <name type="scientific">Frankliniella occidentalis</name>
    <name type="common">Western flower thrips</name>
    <name type="synonym">Euthrips occidentalis</name>
    <dbReference type="NCBI Taxonomy" id="133901"/>
    <lineage>
        <taxon>Eukaryota</taxon>
        <taxon>Metazoa</taxon>
        <taxon>Ecdysozoa</taxon>
        <taxon>Arthropoda</taxon>
        <taxon>Hexapoda</taxon>
        <taxon>Insecta</taxon>
        <taxon>Pterygota</taxon>
        <taxon>Neoptera</taxon>
        <taxon>Paraneoptera</taxon>
        <taxon>Thysanoptera</taxon>
        <taxon>Terebrantia</taxon>
        <taxon>Thripoidea</taxon>
        <taxon>Thripidae</taxon>
        <taxon>Frankliniella</taxon>
    </lineage>
</organism>
<dbReference type="PRINTS" id="PR00024">
    <property type="entry name" value="HOMEOBOX"/>
</dbReference>
<keyword evidence="3 5" id="KW-0371">Homeobox</keyword>
<feature type="domain" description="Homeobox" evidence="8">
    <location>
        <begin position="196"/>
        <end position="256"/>
    </location>
</feature>
<evidence type="ECO:0000256" key="1">
    <source>
        <dbReference type="ARBA" id="ARBA00004123"/>
    </source>
</evidence>
<dbReference type="GO" id="GO:0005634">
    <property type="term" value="C:nucleus"/>
    <property type="evidence" value="ECO:0007669"/>
    <property type="project" value="UniProtKB-SubCell"/>
</dbReference>
<dbReference type="OrthoDB" id="6159439at2759"/>
<dbReference type="AlphaFoldDB" id="A0A9C6U607"/>
<dbReference type="PROSITE" id="PS50071">
    <property type="entry name" value="HOMEOBOX_2"/>
    <property type="match status" value="1"/>
</dbReference>
<dbReference type="Pfam" id="PF00046">
    <property type="entry name" value="Homeodomain"/>
    <property type="match status" value="1"/>
</dbReference>